<feature type="domain" description="SHOCT" evidence="2">
    <location>
        <begin position="55"/>
        <end position="74"/>
    </location>
</feature>
<evidence type="ECO:0000313" key="3">
    <source>
        <dbReference type="EMBL" id="MST32733.1"/>
    </source>
</evidence>
<proteinExistence type="predicted"/>
<feature type="transmembrane region" description="Helical" evidence="1">
    <location>
        <begin position="12"/>
        <end position="36"/>
    </location>
</feature>
<gene>
    <name evidence="3" type="ORF">GHK86_08360</name>
</gene>
<keyword evidence="4" id="KW-1185">Reference proteome</keyword>
<organism evidence="3 4">
    <name type="scientific">Acidiferrimicrobium australe</name>
    <dbReference type="NCBI Taxonomy" id="2664430"/>
    <lineage>
        <taxon>Bacteria</taxon>
        <taxon>Bacillati</taxon>
        <taxon>Actinomycetota</taxon>
        <taxon>Acidimicrobiia</taxon>
        <taxon>Acidimicrobiales</taxon>
        <taxon>Acidimicrobiaceae</taxon>
        <taxon>Acidiferrimicrobium</taxon>
    </lineage>
</organism>
<evidence type="ECO:0000259" key="2">
    <source>
        <dbReference type="Pfam" id="PF09851"/>
    </source>
</evidence>
<keyword evidence="1" id="KW-0812">Transmembrane</keyword>
<keyword evidence="1" id="KW-1133">Transmembrane helix</keyword>
<dbReference type="InterPro" id="IPR018649">
    <property type="entry name" value="SHOCT"/>
</dbReference>
<name>A0ABW9QSP2_9ACTN</name>
<dbReference type="Proteomes" id="UP000437736">
    <property type="component" value="Unassembled WGS sequence"/>
</dbReference>
<sequence length="96" mass="10624">MMWYWGGGVHWWAWLLGLVGMLAFWAVIVWAIWYFVSGMTGRPAEPPPASSDAKRILDERLARGEIDPEEYRRLLGVIHGDVGASADGRPPVSTGG</sequence>
<comment type="caution">
    <text evidence="3">The sequence shown here is derived from an EMBL/GenBank/DDBJ whole genome shotgun (WGS) entry which is preliminary data.</text>
</comment>
<dbReference type="EMBL" id="WJHE01000371">
    <property type="protein sequence ID" value="MST32733.1"/>
    <property type="molecule type" value="Genomic_DNA"/>
</dbReference>
<feature type="non-terminal residue" evidence="3">
    <location>
        <position position="96"/>
    </location>
</feature>
<keyword evidence="1" id="KW-0472">Membrane</keyword>
<protein>
    <recommendedName>
        <fullName evidence="2">SHOCT domain-containing protein</fullName>
    </recommendedName>
</protein>
<evidence type="ECO:0000313" key="4">
    <source>
        <dbReference type="Proteomes" id="UP000437736"/>
    </source>
</evidence>
<accession>A0ABW9QSP2</accession>
<evidence type="ECO:0000256" key="1">
    <source>
        <dbReference type="SAM" id="Phobius"/>
    </source>
</evidence>
<dbReference type="Pfam" id="PF09851">
    <property type="entry name" value="SHOCT"/>
    <property type="match status" value="1"/>
</dbReference>
<reference evidence="3 4" key="1">
    <citation type="submission" date="2019-11" db="EMBL/GenBank/DDBJ databases">
        <title>Acidiferrimicrobium australis gen. nov., sp. nov., an acidophilic and obligately heterotrophic, member of the Actinobacteria that catalyses dissimilatory oxido- reduction of iron isolated from metal-rich acidic water in Chile.</title>
        <authorList>
            <person name="Gonzalez D."/>
            <person name="Huber K."/>
            <person name="Hedrich S."/>
            <person name="Rojas-Villalobos C."/>
            <person name="Quatrini R."/>
            <person name="Dinamarca M.A."/>
            <person name="Schwarz A."/>
            <person name="Canales C."/>
            <person name="Nancucheo I."/>
        </authorList>
    </citation>
    <scope>NUCLEOTIDE SEQUENCE [LARGE SCALE GENOMIC DNA]</scope>
    <source>
        <strain evidence="3 4">USS-CCA1</strain>
    </source>
</reference>